<proteinExistence type="predicted"/>
<keyword evidence="2" id="KW-0472">Membrane</keyword>
<protein>
    <recommendedName>
        <fullName evidence="3">DUF6536 domain-containing protein</fullName>
    </recommendedName>
</protein>
<feature type="transmembrane region" description="Helical" evidence="2">
    <location>
        <begin position="496"/>
        <end position="517"/>
    </location>
</feature>
<dbReference type="OrthoDB" id="5429634at2759"/>
<evidence type="ECO:0000259" key="3">
    <source>
        <dbReference type="Pfam" id="PF20163"/>
    </source>
</evidence>
<feature type="transmembrane region" description="Helical" evidence="2">
    <location>
        <begin position="423"/>
        <end position="448"/>
    </location>
</feature>
<feature type="transmembrane region" description="Helical" evidence="2">
    <location>
        <begin position="590"/>
        <end position="611"/>
    </location>
</feature>
<evidence type="ECO:0000313" key="4">
    <source>
        <dbReference type="EMBL" id="PGH17413.1"/>
    </source>
</evidence>
<feature type="transmembrane region" description="Helical" evidence="2">
    <location>
        <begin position="538"/>
        <end position="561"/>
    </location>
</feature>
<evidence type="ECO:0000256" key="2">
    <source>
        <dbReference type="SAM" id="Phobius"/>
    </source>
</evidence>
<dbReference type="EMBL" id="PDNA01000064">
    <property type="protein sequence ID" value="PGH17413.1"/>
    <property type="molecule type" value="Genomic_DNA"/>
</dbReference>
<name>A0A2B7Y8Q3_POLH7</name>
<dbReference type="PANTHER" id="PTHR35395:SF1">
    <property type="entry name" value="DUF6536 DOMAIN-CONTAINING PROTEIN"/>
    <property type="match status" value="1"/>
</dbReference>
<reference evidence="4 5" key="1">
    <citation type="submission" date="2017-10" db="EMBL/GenBank/DDBJ databases">
        <title>Comparative genomics in systemic dimorphic fungi from Ajellomycetaceae.</title>
        <authorList>
            <person name="Munoz J.F."/>
            <person name="Mcewen J.G."/>
            <person name="Clay O.K."/>
            <person name="Cuomo C.A."/>
        </authorList>
    </citation>
    <scope>NUCLEOTIDE SEQUENCE [LARGE SCALE GENOMIC DNA]</scope>
    <source>
        <strain evidence="4 5">UAMH7299</strain>
    </source>
</reference>
<sequence length="689" mass="76362">MISQDSRYSSVRASTESASPSKTPPPSVQAPENSDQELYKKKSFQQRWFGSLKSSLISFAFGAAVVLSVNIAWLVTAQKRYGIVDGIGTIQRGDCAASKGLNRWLHLLINTLSTLLLSGSFAFAQAFNSPTRAEIDAAHARHRWLHTGVMSFRNFRHISTRKSVVCVVLLITSAPFHLLYNSVVFTTLSAHNYDWAVVTEDFLRGAPFNATFSKYIDEYAQRQVVKYTKLQEKVKDYERIGSHECIRAYASAFQGTRGHVALVSSERRSNTSILAFDSALAGYEGTNSWLCSEASKSCNTDSILASPGPWKVHGYPIDYCLSQAVPERCSVQFSFEIMKALIAFNVLKLIAMLFILYRFKAEDLIASVGDAASSFLLRADVTTYNMGLASKRKLYTFWLQERLPRTYSSDVQRWHLAVSRLRWAAFALIMTICYLLSCIGLGAGIFYLKERVPSVSISSLWSMGFGSVNADTLVYVGESSLVTTAITANLPQLAMAMLYFVNNGIIASMFIAADWSCFAFKSQTLMVTSPAGKQRGTWFFGAPMTYGVPLLTIHTLLHWLVSQSLFIVQAEVYDDDKPPTRRSNCGYSPIAMIFTLIAGSLIILSAVVLGFRKFKPGSPPVVSTCSAAISATCHLLTPRDEKVVYQELRWGEIGPVSLPITYCSLAPAAFWNDEPGIYARIPRGDKLYL</sequence>
<feature type="region of interest" description="Disordered" evidence="1">
    <location>
        <begin position="1"/>
        <end position="36"/>
    </location>
</feature>
<evidence type="ECO:0000256" key="1">
    <source>
        <dbReference type="SAM" id="MobiDB-lite"/>
    </source>
</evidence>
<keyword evidence="5" id="KW-1185">Reference proteome</keyword>
<feature type="transmembrane region" description="Helical" evidence="2">
    <location>
        <begin position="56"/>
        <end position="75"/>
    </location>
</feature>
<gene>
    <name evidence="4" type="ORF">AJ80_04783</name>
</gene>
<feature type="transmembrane region" description="Helical" evidence="2">
    <location>
        <begin position="104"/>
        <end position="124"/>
    </location>
</feature>
<organism evidence="4 5">
    <name type="scientific">Polytolypa hystricis (strain UAMH7299)</name>
    <dbReference type="NCBI Taxonomy" id="1447883"/>
    <lineage>
        <taxon>Eukaryota</taxon>
        <taxon>Fungi</taxon>
        <taxon>Dikarya</taxon>
        <taxon>Ascomycota</taxon>
        <taxon>Pezizomycotina</taxon>
        <taxon>Eurotiomycetes</taxon>
        <taxon>Eurotiomycetidae</taxon>
        <taxon>Onygenales</taxon>
        <taxon>Onygenales incertae sedis</taxon>
        <taxon>Polytolypa</taxon>
    </lineage>
</organism>
<dbReference type="Pfam" id="PF20163">
    <property type="entry name" value="DUF6536"/>
    <property type="match status" value="1"/>
</dbReference>
<comment type="caution">
    <text evidence="4">The sequence shown here is derived from an EMBL/GenBank/DDBJ whole genome shotgun (WGS) entry which is preliminary data.</text>
</comment>
<keyword evidence="2" id="KW-1133">Transmembrane helix</keyword>
<feature type="domain" description="DUF6536" evidence="3">
    <location>
        <begin position="54"/>
        <end position="203"/>
    </location>
</feature>
<feature type="transmembrane region" description="Helical" evidence="2">
    <location>
        <begin position="337"/>
        <end position="357"/>
    </location>
</feature>
<feature type="compositionally biased region" description="Polar residues" evidence="1">
    <location>
        <begin position="1"/>
        <end position="21"/>
    </location>
</feature>
<feature type="transmembrane region" description="Helical" evidence="2">
    <location>
        <begin position="163"/>
        <end position="180"/>
    </location>
</feature>
<dbReference type="InterPro" id="IPR046623">
    <property type="entry name" value="DUF6536"/>
</dbReference>
<accession>A0A2B7Y8Q3</accession>
<dbReference type="STRING" id="1447883.A0A2B7Y8Q3"/>
<keyword evidence="2" id="KW-0812">Transmembrane</keyword>
<dbReference type="PANTHER" id="PTHR35395">
    <property type="entry name" value="DUF6536 DOMAIN-CONTAINING PROTEIN"/>
    <property type="match status" value="1"/>
</dbReference>
<evidence type="ECO:0000313" key="5">
    <source>
        <dbReference type="Proteomes" id="UP000224634"/>
    </source>
</evidence>
<dbReference type="Proteomes" id="UP000224634">
    <property type="component" value="Unassembled WGS sequence"/>
</dbReference>
<dbReference type="AlphaFoldDB" id="A0A2B7Y8Q3"/>